<evidence type="ECO:0000259" key="1">
    <source>
        <dbReference type="PROSITE" id="PS50213"/>
    </source>
</evidence>
<feature type="domain" description="FAS1" evidence="1">
    <location>
        <begin position="440"/>
        <end position="574"/>
    </location>
</feature>
<accession>A0ABP9DD23</accession>
<feature type="domain" description="FAS1" evidence="1">
    <location>
        <begin position="579"/>
        <end position="712"/>
    </location>
</feature>
<dbReference type="InterPro" id="IPR000782">
    <property type="entry name" value="FAS1_domain"/>
</dbReference>
<evidence type="ECO:0000313" key="2">
    <source>
        <dbReference type="EMBL" id="GAA4838577.1"/>
    </source>
</evidence>
<comment type="caution">
    <text evidence="2">The sequence shown here is derived from an EMBL/GenBank/DDBJ whole genome shotgun (WGS) entry which is preliminary data.</text>
</comment>
<evidence type="ECO:0000313" key="3">
    <source>
        <dbReference type="Proteomes" id="UP001500298"/>
    </source>
</evidence>
<dbReference type="Pfam" id="PF02469">
    <property type="entry name" value="Fasciclin"/>
    <property type="match status" value="5"/>
</dbReference>
<name>A0ABP9DD23_9BACT</name>
<dbReference type="EMBL" id="BAABJX010000036">
    <property type="protein sequence ID" value="GAA4838577.1"/>
    <property type="molecule type" value="Genomic_DNA"/>
</dbReference>
<feature type="domain" description="FAS1" evidence="1">
    <location>
        <begin position="301"/>
        <end position="435"/>
    </location>
</feature>
<dbReference type="SUPFAM" id="SSF82153">
    <property type="entry name" value="FAS1 domain"/>
    <property type="match status" value="5"/>
</dbReference>
<dbReference type="Proteomes" id="UP001500298">
    <property type="component" value="Unassembled WGS sequence"/>
</dbReference>
<organism evidence="2 3">
    <name type="scientific">Algivirga pacifica</name>
    <dbReference type="NCBI Taxonomy" id="1162670"/>
    <lineage>
        <taxon>Bacteria</taxon>
        <taxon>Pseudomonadati</taxon>
        <taxon>Bacteroidota</taxon>
        <taxon>Cytophagia</taxon>
        <taxon>Cytophagales</taxon>
        <taxon>Flammeovirgaceae</taxon>
        <taxon>Algivirga</taxon>
    </lineage>
</organism>
<proteinExistence type="predicted"/>
<keyword evidence="3" id="KW-1185">Reference proteome</keyword>
<reference evidence="3" key="1">
    <citation type="journal article" date="2019" name="Int. J. Syst. Evol. Microbiol.">
        <title>The Global Catalogue of Microorganisms (GCM) 10K type strain sequencing project: providing services to taxonomists for standard genome sequencing and annotation.</title>
        <authorList>
            <consortium name="The Broad Institute Genomics Platform"/>
            <consortium name="The Broad Institute Genome Sequencing Center for Infectious Disease"/>
            <person name="Wu L."/>
            <person name="Ma J."/>
        </authorList>
    </citation>
    <scope>NUCLEOTIDE SEQUENCE [LARGE SCALE GENOMIC DNA]</scope>
    <source>
        <strain evidence="3">JCM 18326</strain>
    </source>
</reference>
<dbReference type="InterPro" id="IPR050904">
    <property type="entry name" value="Adhesion/Biosynth-related"/>
</dbReference>
<dbReference type="Gene3D" id="2.30.180.10">
    <property type="entry name" value="FAS1 domain"/>
    <property type="match status" value="5"/>
</dbReference>
<protein>
    <recommendedName>
        <fullName evidence="1">FAS1 domain-containing protein</fullName>
    </recommendedName>
</protein>
<sequence length="714" mass="75790">MAFTSCDEEEKDMMDEEMSQTIAEIVGSNADFSTLLTALQTADLASVFGSEESTFTVFAPDNAAFNALLSADNGISSLGDISAEDLDRILKYHVVPGAVASSALSDGQKVVTLSGDTLMVAVSGSSITVNGIPVKTADVEASNGVIHIIGGVLLPPAEEMPSNTIADVVSTSQDFTVLLAALQKAELAAVFADKEASFTVFAPNDAAFQKLLDADNGISSLDDLDKETLTTVLQYHVVEGDVMSTDLSDGMEVETLLGEKLMIKVMDGMVYVNGAMVTTADVTTDNGVIHVIDEVLMPTSLTTIADVVSADENFSTLLAALQKAELAGVFADKEASFTVFAPDNMAFQALLDADNGINSLDDLDMETLTKVLKFHVVEGMVKSMDLMDGDMIETLAGEKLMVKIMDGNVYINGAMVKMADVKTGNGVIHVIDEVLMPTSLKTIADVVSMDENFSTLLAALQKAELAGVFADAEASYTVFAPDNMAFQALLDADNGINSLDDLDMETLTKVLKFHVAEGNVMSMDLMDGDMIETLAGEKLMVKIMDGNVYINGAMVKMADVKTANGVIHVIDQVLLPPTPMNIAEIVSMNDDFSFLLAALQKAELVDTFTNDMAAYTVFAPNNAAFQALFDADNGISSLDDLTVETLTAVLTYHVAEGKVKSMDLMDQQMIPTLQGGELTVDLSSGVMINNANVVEADVMATNGIIHVIDSVLLP</sequence>
<dbReference type="PANTHER" id="PTHR10900:SF77">
    <property type="entry name" value="FI19380P1"/>
    <property type="match status" value="1"/>
</dbReference>
<dbReference type="PROSITE" id="PS50213">
    <property type="entry name" value="FAS1"/>
    <property type="match status" value="5"/>
</dbReference>
<gene>
    <name evidence="2" type="ORF">GCM10023331_24760</name>
</gene>
<dbReference type="SMART" id="SM00554">
    <property type="entry name" value="FAS1"/>
    <property type="match status" value="5"/>
</dbReference>
<dbReference type="PANTHER" id="PTHR10900">
    <property type="entry name" value="PERIOSTIN-RELATED"/>
    <property type="match status" value="1"/>
</dbReference>
<dbReference type="InterPro" id="IPR036378">
    <property type="entry name" value="FAS1_dom_sf"/>
</dbReference>
<feature type="domain" description="FAS1" evidence="1">
    <location>
        <begin position="162"/>
        <end position="296"/>
    </location>
</feature>
<feature type="domain" description="FAS1" evidence="1">
    <location>
        <begin position="19"/>
        <end position="153"/>
    </location>
</feature>